<dbReference type="SMART" id="SM00471">
    <property type="entry name" value="HDc"/>
    <property type="match status" value="1"/>
</dbReference>
<keyword evidence="4" id="KW-0378">Hydrolase</keyword>
<protein>
    <submittedName>
        <fullName evidence="4">Cyclic di-GMP phosphodiesterase</fullName>
        <ecNumber evidence="4">3.1.4.-</ecNumber>
    </submittedName>
</protein>
<gene>
    <name evidence="4" type="ORF">PAECIP111892_02434</name>
</gene>
<dbReference type="PROSITE" id="PS51832">
    <property type="entry name" value="HD_GYP"/>
    <property type="match status" value="1"/>
</dbReference>
<dbReference type="InterPro" id="IPR001789">
    <property type="entry name" value="Sig_transdc_resp-reg_receiver"/>
</dbReference>
<dbReference type="InterPro" id="IPR011006">
    <property type="entry name" value="CheY-like_superfamily"/>
</dbReference>
<keyword evidence="1" id="KW-0597">Phosphoprotein</keyword>
<proteinExistence type="predicted"/>
<evidence type="ECO:0000313" key="5">
    <source>
        <dbReference type="Proteomes" id="UP000838324"/>
    </source>
</evidence>
<accession>A0ABM9C6A9</accession>
<dbReference type="SUPFAM" id="SSF52172">
    <property type="entry name" value="CheY-like"/>
    <property type="match status" value="1"/>
</dbReference>
<comment type="caution">
    <text evidence="4">The sequence shown here is derived from an EMBL/GenBank/DDBJ whole genome shotgun (WGS) entry which is preliminary data.</text>
</comment>
<dbReference type="InterPro" id="IPR037522">
    <property type="entry name" value="HD_GYP_dom"/>
</dbReference>
<feature type="modified residue" description="4-aspartylphosphate" evidence="1">
    <location>
        <position position="55"/>
    </location>
</feature>
<reference evidence="4" key="1">
    <citation type="submission" date="2022-01" db="EMBL/GenBank/DDBJ databases">
        <authorList>
            <person name="Criscuolo A."/>
        </authorList>
    </citation>
    <scope>NUCLEOTIDE SEQUENCE</scope>
    <source>
        <strain evidence="4">CIP111892</strain>
    </source>
</reference>
<dbReference type="PANTHER" id="PTHR45228">
    <property type="entry name" value="CYCLIC DI-GMP PHOSPHODIESTERASE TM_0186-RELATED"/>
    <property type="match status" value="1"/>
</dbReference>
<dbReference type="PROSITE" id="PS50110">
    <property type="entry name" value="RESPONSE_REGULATORY"/>
    <property type="match status" value="1"/>
</dbReference>
<evidence type="ECO:0000313" key="4">
    <source>
        <dbReference type="EMBL" id="CAH1204397.1"/>
    </source>
</evidence>
<keyword evidence="5" id="KW-1185">Reference proteome</keyword>
<feature type="domain" description="HD-GYP" evidence="3">
    <location>
        <begin position="149"/>
        <end position="360"/>
    </location>
</feature>
<evidence type="ECO:0000256" key="1">
    <source>
        <dbReference type="PROSITE-ProRule" id="PRU00169"/>
    </source>
</evidence>
<organism evidence="4 5">
    <name type="scientific">Paenibacillus auburnensis</name>
    <dbReference type="NCBI Taxonomy" id="2905649"/>
    <lineage>
        <taxon>Bacteria</taxon>
        <taxon>Bacillati</taxon>
        <taxon>Bacillota</taxon>
        <taxon>Bacilli</taxon>
        <taxon>Bacillales</taxon>
        <taxon>Paenibacillaceae</taxon>
        <taxon>Paenibacillus</taxon>
    </lineage>
</organism>
<dbReference type="InterPro" id="IPR052020">
    <property type="entry name" value="Cyclic_di-GMP/3'3'-cGAMP_PDE"/>
</dbReference>
<feature type="domain" description="Response regulatory" evidence="2">
    <location>
        <begin position="7"/>
        <end position="122"/>
    </location>
</feature>
<dbReference type="EC" id="3.1.4.-" evidence="4"/>
<dbReference type="Gene3D" id="3.40.50.2300">
    <property type="match status" value="1"/>
</dbReference>
<sequence length="365" mass="41065">MLDSRPVILVVDDTPDNITLLSGLLKEQYKVKVATNGEKGLLIAKAAPPDLILLDIMLPGMDGYETCRRLKEDETLREIPVIFLTAKEEVEDENKGFDSGAVDYITKPISSPVLLSRVKTHLTLKRSKDFLADKNQYLEAEISRRMKEISLIQEVSVMAMAALAEMRDTETGNHIQRTKLYIEELATQLSRTDKYAGRLCPEHIGLIVTSAPLHDIGKVGIPDHILLKPGKLTYEEFEVMKTHTTLGRDAVLRAEQLMDSPETFLRFAKEIVYSHHEKWDGTGYPEGLAGEQIPLSARLMAVADVYDALTSERVYKAAMPHEQAVEIIVADAGRHFDPDIVDIFVKCSYKFLEISERYKNDHLNA</sequence>
<evidence type="ECO:0000259" key="2">
    <source>
        <dbReference type="PROSITE" id="PS50110"/>
    </source>
</evidence>
<dbReference type="Pfam" id="PF00072">
    <property type="entry name" value="Response_reg"/>
    <property type="match status" value="1"/>
</dbReference>
<dbReference type="RefSeq" id="WP_236333351.1">
    <property type="nucleotide sequence ID" value="NZ_CAKMMG010000002.1"/>
</dbReference>
<dbReference type="PANTHER" id="PTHR45228:SF5">
    <property type="entry name" value="CYCLIC DI-GMP PHOSPHODIESTERASE VC_1348-RELATED"/>
    <property type="match status" value="1"/>
</dbReference>
<dbReference type="InterPro" id="IPR003607">
    <property type="entry name" value="HD/PDEase_dom"/>
</dbReference>
<dbReference type="SMART" id="SM00448">
    <property type="entry name" value="REC"/>
    <property type="match status" value="1"/>
</dbReference>
<dbReference type="GO" id="GO:0016787">
    <property type="term" value="F:hydrolase activity"/>
    <property type="evidence" value="ECO:0007669"/>
    <property type="project" value="UniProtKB-KW"/>
</dbReference>
<dbReference type="Pfam" id="PF13487">
    <property type="entry name" value="HD_5"/>
    <property type="match status" value="1"/>
</dbReference>
<evidence type="ECO:0000259" key="3">
    <source>
        <dbReference type="PROSITE" id="PS51832"/>
    </source>
</evidence>
<dbReference type="SUPFAM" id="SSF109604">
    <property type="entry name" value="HD-domain/PDEase-like"/>
    <property type="match status" value="1"/>
</dbReference>
<dbReference type="CDD" id="cd00077">
    <property type="entry name" value="HDc"/>
    <property type="match status" value="1"/>
</dbReference>
<name>A0ABM9C6A9_9BACL</name>
<dbReference type="Gene3D" id="1.10.3210.10">
    <property type="entry name" value="Hypothetical protein af1432"/>
    <property type="match status" value="1"/>
</dbReference>
<dbReference type="CDD" id="cd19920">
    <property type="entry name" value="REC_PA4781-like"/>
    <property type="match status" value="1"/>
</dbReference>
<dbReference type="Proteomes" id="UP000838324">
    <property type="component" value="Unassembled WGS sequence"/>
</dbReference>
<dbReference type="EMBL" id="CAKMMG010000002">
    <property type="protein sequence ID" value="CAH1204397.1"/>
    <property type="molecule type" value="Genomic_DNA"/>
</dbReference>